<evidence type="ECO:0000256" key="1">
    <source>
        <dbReference type="SAM" id="Phobius"/>
    </source>
</evidence>
<reference evidence="2 3" key="1">
    <citation type="journal article" date="2023" name="Plants (Basel)">
        <title>Bridging the Gap: Combining Genomics and Transcriptomics Approaches to Understand Stylosanthes scabra, an Orphan Legume from the Brazilian Caatinga.</title>
        <authorList>
            <person name="Ferreira-Neto J.R.C."/>
            <person name="da Silva M.D."/>
            <person name="Binneck E."/>
            <person name="de Melo N.F."/>
            <person name="da Silva R.H."/>
            <person name="de Melo A.L.T.M."/>
            <person name="Pandolfi V."/>
            <person name="Bustamante F.O."/>
            <person name="Brasileiro-Vidal A.C."/>
            <person name="Benko-Iseppon A.M."/>
        </authorList>
    </citation>
    <scope>NUCLEOTIDE SEQUENCE [LARGE SCALE GENOMIC DNA]</scope>
    <source>
        <tissue evidence="2">Leaves</tissue>
    </source>
</reference>
<evidence type="ECO:0000313" key="3">
    <source>
        <dbReference type="Proteomes" id="UP001341840"/>
    </source>
</evidence>
<proteinExistence type="predicted"/>
<sequence length="92" mass="10672">MLRSGYLTIVQRTLNRMPSLNDQSRRCAFGGQALQHDRELCRRRRLIVRWWRFVVIISYLVKYDLIPTSAGLIAYDLYSSGLDPGGRSVNQL</sequence>
<keyword evidence="1" id="KW-0472">Membrane</keyword>
<keyword evidence="1" id="KW-1133">Transmembrane helix</keyword>
<gene>
    <name evidence="2" type="ORF">PIB30_069409</name>
</gene>
<evidence type="ECO:0000313" key="2">
    <source>
        <dbReference type="EMBL" id="MED6186715.1"/>
    </source>
</evidence>
<name>A0ABU6WNV5_9FABA</name>
<keyword evidence="1" id="KW-0812">Transmembrane</keyword>
<protein>
    <submittedName>
        <fullName evidence="2">Uncharacterized protein</fullName>
    </submittedName>
</protein>
<organism evidence="2 3">
    <name type="scientific">Stylosanthes scabra</name>
    <dbReference type="NCBI Taxonomy" id="79078"/>
    <lineage>
        <taxon>Eukaryota</taxon>
        <taxon>Viridiplantae</taxon>
        <taxon>Streptophyta</taxon>
        <taxon>Embryophyta</taxon>
        <taxon>Tracheophyta</taxon>
        <taxon>Spermatophyta</taxon>
        <taxon>Magnoliopsida</taxon>
        <taxon>eudicotyledons</taxon>
        <taxon>Gunneridae</taxon>
        <taxon>Pentapetalae</taxon>
        <taxon>rosids</taxon>
        <taxon>fabids</taxon>
        <taxon>Fabales</taxon>
        <taxon>Fabaceae</taxon>
        <taxon>Papilionoideae</taxon>
        <taxon>50 kb inversion clade</taxon>
        <taxon>dalbergioids sensu lato</taxon>
        <taxon>Dalbergieae</taxon>
        <taxon>Pterocarpus clade</taxon>
        <taxon>Stylosanthes</taxon>
    </lineage>
</organism>
<comment type="caution">
    <text evidence="2">The sequence shown here is derived from an EMBL/GenBank/DDBJ whole genome shotgun (WGS) entry which is preliminary data.</text>
</comment>
<accession>A0ABU6WNV5</accession>
<dbReference type="Proteomes" id="UP001341840">
    <property type="component" value="Unassembled WGS sequence"/>
</dbReference>
<keyword evidence="3" id="KW-1185">Reference proteome</keyword>
<feature type="transmembrane region" description="Helical" evidence="1">
    <location>
        <begin position="50"/>
        <end position="75"/>
    </location>
</feature>
<dbReference type="EMBL" id="JASCZI010182004">
    <property type="protein sequence ID" value="MED6186715.1"/>
    <property type="molecule type" value="Genomic_DNA"/>
</dbReference>